<dbReference type="EMBL" id="AP024525">
    <property type="protein sequence ID" value="BCT78106.1"/>
    <property type="molecule type" value="Genomic_DNA"/>
</dbReference>
<dbReference type="RefSeq" id="WP_229230741.1">
    <property type="nucleotide sequence ID" value="NZ_AP024525.1"/>
</dbReference>
<organism evidence="1 2">
    <name type="scientific">Sinomonas cyclohexanicum</name>
    <name type="common">Corynebacterium cyclohexanicum</name>
    <dbReference type="NCBI Taxonomy" id="322009"/>
    <lineage>
        <taxon>Bacteria</taxon>
        <taxon>Bacillati</taxon>
        <taxon>Actinomycetota</taxon>
        <taxon>Actinomycetes</taxon>
        <taxon>Micrococcales</taxon>
        <taxon>Micrococcaceae</taxon>
        <taxon>Sinomonas</taxon>
    </lineage>
</organism>
<accession>A0ABN6FQA9</accession>
<proteinExistence type="predicted"/>
<keyword evidence="2" id="KW-1185">Reference proteome</keyword>
<dbReference type="Proteomes" id="UP001319861">
    <property type="component" value="Chromosome"/>
</dbReference>
<evidence type="ECO:0000313" key="2">
    <source>
        <dbReference type="Proteomes" id="UP001319861"/>
    </source>
</evidence>
<reference evidence="1 2" key="1">
    <citation type="journal article" date="2021" name="J. Biosci. Bioeng.">
        <title>Identification and characterization of a chc gene cluster responsible for the aromatization pathway of cyclohexanecarboxylate degradation in Sinomonas cyclohexanicum ATCC 51369.</title>
        <authorList>
            <person name="Yamamoto T."/>
            <person name="Hasegawa Y."/>
            <person name="Lau P.C.K."/>
            <person name="Iwaki H."/>
        </authorList>
    </citation>
    <scope>NUCLEOTIDE SEQUENCE [LARGE SCALE GENOMIC DNA]</scope>
    <source>
        <strain evidence="1 2">ATCC 51369</strain>
    </source>
</reference>
<protein>
    <submittedName>
        <fullName evidence="1">Uncharacterized protein</fullName>
    </submittedName>
</protein>
<name>A0ABN6FQA9_SINCY</name>
<sequence length="230" mass="26350">MPQDLPRRYLRLAEAHLPEALPVRYGTHTPPQGNFARDGEEDFVKTWQESVGGFFGVDEATFPVSWVSFGTIRQQREGDARGMRAFHATAEVVRNYSRRGTKLFPGPDAEAAKSLIFVYRLSSQLRYEWVGLKPYPVWWMWFGTLYEDGVRPYLAGRLEEYPEGVFHSWAEAPANRDELTALLPDPTRSWIPAEFSPLYQEGSVGPLALATNVPLRLREVRVPPHRWTTE</sequence>
<evidence type="ECO:0000313" key="1">
    <source>
        <dbReference type="EMBL" id="BCT78106.1"/>
    </source>
</evidence>
<gene>
    <name evidence="1" type="ORF">SCMU_39480</name>
</gene>